<dbReference type="SMART" id="SM00181">
    <property type="entry name" value="EGF"/>
    <property type="match status" value="2"/>
</dbReference>
<dbReference type="PROSITE" id="PS00010">
    <property type="entry name" value="ASX_HYDROXYL"/>
    <property type="match status" value="2"/>
</dbReference>
<dbReference type="Pfam" id="PF07645">
    <property type="entry name" value="EGF_CA"/>
    <property type="match status" value="3"/>
</dbReference>
<dbReference type="FunFam" id="2.10.25.10:FF:000240">
    <property type="entry name" value="Vitamin K-dependent protein S"/>
    <property type="match status" value="1"/>
</dbReference>
<dbReference type="PANTHER" id="PTHR47333">
    <property type="entry name" value="VON WILLEBRAND FACTOR C AND EGF DOMAIN-CONTAINING PROTEIN"/>
    <property type="match status" value="1"/>
</dbReference>
<accession>A0AA88IPC7</accession>
<keyword evidence="6 8" id="KW-1015">Disulfide bond</keyword>
<dbReference type="PROSITE" id="PS01187">
    <property type="entry name" value="EGF_CA"/>
    <property type="match status" value="1"/>
</dbReference>
<proteinExistence type="predicted"/>
<evidence type="ECO:0000256" key="9">
    <source>
        <dbReference type="SAM" id="SignalP"/>
    </source>
</evidence>
<dbReference type="Proteomes" id="UP001187415">
    <property type="component" value="Unassembled WGS sequence"/>
</dbReference>
<name>A0AA88IPC7_CHASR</name>
<dbReference type="InterPro" id="IPR052080">
    <property type="entry name" value="vWF_C/EGF_Fibrillin"/>
</dbReference>
<feature type="disulfide bond" evidence="8">
    <location>
        <begin position="143"/>
        <end position="153"/>
    </location>
</feature>
<keyword evidence="3 8" id="KW-0245">EGF-like domain</keyword>
<dbReference type="SUPFAM" id="SSF57184">
    <property type="entry name" value="Growth factor receptor domain"/>
    <property type="match status" value="1"/>
</dbReference>
<dbReference type="AlphaFoldDB" id="A0AA88IPC7"/>
<evidence type="ECO:0000259" key="10">
    <source>
        <dbReference type="PROSITE" id="PS50026"/>
    </source>
</evidence>
<comment type="caution">
    <text evidence="8">Lacks conserved residue(s) required for the propagation of feature annotation.</text>
</comment>
<protein>
    <recommendedName>
        <fullName evidence="10">EGF-like domain-containing protein</fullName>
    </recommendedName>
</protein>
<keyword evidence="2" id="KW-0964">Secreted</keyword>
<dbReference type="EMBL" id="JAUPFM010000021">
    <property type="protein sequence ID" value="KAK2817655.1"/>
    <property type="molecule type" value="Genomic_DNA"/>
</dbReference>
<sequence>METLQIFLLLCALMVKASAQQRDEPVTYSCTEGYEFSLEEQECKDINECNTLPDACKGGMSCINHYGGYFCLPQNAQIFISNGDQEPTTTTHAPPPNIIPLPARPNHSGNHQITSNQGRPNSIQCPTGFTADEYNFCRDVNECVPSSLCQHQCYNLPGSFLCQCDQGYELTADQLSCHDVDECLLSSYMCQWQCVNQPGSFSCMCPEGYQLQEHACAKTSMSVKLDQTALRTRCVGTTLEVTAAIPETPARCPTSRPERVAAAASL</sequence>
<dbReference type="SMART" id="SM00179">
    <property type="entry name" value="EGF_CA"/>
    <property type="match status" value="3"/>
</dbReference>
<dbReference type="InterPro" id="IPR000742">
    <property type="entry name" value="EGF"/>
</dbReference>
<dbReference type="FunFam" id="2.10.25.10:FF:000038">
    <property type="entry name" value="Fibrillin 2"/>
    <property type="match status" value="1"/>
</dbReference>
<feature type="signal peptide" evidence="9">
    <location>
        <begin position="1"/>
        <end position="19"/>
    </location>
</feature>
<feature type="domain" description="EGF-like" evidence="10">
    <location>
        <begin position="139"/>
        <end position="178"/>
    </location>
</feature>
<dbReference type="GO" id="GO:0030855">
    <property type="term" value="P:epithelial cell differentiation"/>
    <property type="evidence" value="ECO:0007669"/>
    <property type="project" value="UniProtKB-ARBA"/>
</dbReference>
<comment type="caution">
    <text evidence="11">The sequence shown here is derived from an EMBL/GenBank/DDBJ whole genome shotgun (WGS) entry which is preliminary data.</text>
</comment>
<dbReference type="PROSITE" id="PS50026">
    <property type="entry name" value="EGF_3"/>
    <property type="match status" value="1"/>
</dbReference>
<dbReference type="GO" id="GO:0005576">
    <property type="term" value="C:extracellular region"/>
    <property type="evidence" value="ECO:0007669"/>
    <property type="project" value="UniProtKB-SubCell"/>
</dbReference>
<evidence type="ECO:0000256" key="3">
    <source>
        <dbReference type="ARBA" id="ARBA00022536"/>
    </source>
</evidence>
<keyword evidence="4 9" id="KW-0732">Signal</keyword>
<comment type="subcellular location">
    <subcellularLocation>
        <location evidence="1">Secreted</location>
    </subcellularLocation>
</comment>
<dbReference type="Gene3D" id="2.10.25.10">
    <property type="entry name" value="Laminin"/>
    <property type="match status" value="3"/>
</dbReference>
<dbReference type="InterPro" id="IPR018097">
    <property type="entry name" value="EGF_Ca-bd_CS"/>
</dbReference>
<dbReference type="PROSITE" id="PS01186">
    <property type="entry name" value="EGF_2"/>
    <property type="match status" value="2"/>
</dbReference>
<evidence type="ECO:0000313" key="11">
    <source>
        <dbReference type="EMBL" id="KAK2817655.1"/>
    </source>
</evidence>
<evidence type="ECO:0000256" key="7">
    <source>
        <dbReference type="ARBA" id="ARBA00023180"/>
    </source>
</evidence>
<dbReference type="InterPro" id="IPR000152">
    <property type="entry name" value="EGF-type_Asp/Asn_hydroxyl_site"/>
</dbReference>
<keyword evidence="5" id="KW-0677">Repeat</keyword>
<evidence type="ECO:0000256" key="6">
    <source>
        <dbReference type="ARBA" id="ARBA00023157"/>
    </source>
</evidence>
<evidence type="ECO:0000256" key="1">
    <source>
        <dbReference type="ARBA" id="ARBA00004613"/>
    </source>
</evidence>
<gene>
    <name evidence="11" type="ORF">Q5P01_025846</name>
</gene>
<keyword evidence="7" id="KW-0325">Glycoprotein</keyword>
<reference evidence="11" key="1">
    <citation type="submission" date="2023-07" db="EMBL/GenBank/DDBJ databases">
        <title>Chromosome-level Genome Assembly of Striped Snakehead (Channa striata).</title>
        <authorList>
            <person name="Liu H."/>
        </authorList>
    </citation>
    <scope>NUCLEOTIDE SEQUENCE</scope>
    <source>
        <strain evidence="11">Gz</strain>
        <tissue evidence="11">Muscle</tissue>
    </source>
</reference>
<dbReference type="InterPro" id="IPR049883">
    <property type="entry name" value="NOTCH1_EGF-like"/>
</dbReference>
<organism evidence="11 12">
    <name type="scientific">Channa striata</name>
    <name type="common">Snakehead murrel</name>
    <name type="synonym">Ophicephalus striatus</name>
    <dbReference type="NCBI Taxonomy" id="64152"/>
    <lineage>
        <taxon>Eukaryota</taxon>
        <taxon>Metazoa</taxon>
        <taxon>Chordata</taxon>
        <taxon>Craniata</taxon>
        <taxon>Vertebrata</taxon>
        <taxon>Euteleostomi</taxon>
        <taxon>Actinopterygii</taxon>
        <taxon>Neopterygii</taxon>
        <taxon>Teleostei</taxon>
        <taxon>Neoteleostei</taxon>
        <taxon>Acanthomorphata</taxon>
        <taxon>Anabantaria</taxon>
        <taxon>Anabantiformes</taxon>
        <taxon>Channoidei</taxon>
        <taxon>Channidae</taxon>
        <taxon>Channa</taxon>
    </lineage>
</organism>
<evidence type="ECO:0000256" key="4">
    <source>
        <dbReference type="ARBA" id="ARBA00022729"/>
    </source>
</evidence>
<evidence type="ECO:0000256" key="5">
    <source>
        <dbReference type="ARBA" id="ARBA00022737"/>
    </source>
</evidence>
<dbReference type="PANTHER" id="PTHR47333:SF4">
    <property type="entry name" value="EGF-LIKE DOMAIN-CONTAINING PROTEIN"/>
    <property type="match status" value="1"/>
</dbReference>
<feature type="chain" id="PRO_5041645322" description="EGF-like domain-containing protein" evidence="9">
    <location>
        <begin position="20"/>
        <end position="266"/>
    </location>
</feature>
<dbReference type="InterPro" id="IPR009030">
    <property type="entry name" value="Growth_fac_rcpt_cys_sf"/>
</dbReference>
<evidence type="ECO:0000313" key="12">
    <source>
        <dbReference type="Proteomes" id="UP001187415"/>
    </source>
</evidence>
<dbReference type="GO" id="GO:0005509">
    <property type="term" value="F:calcium ion binding"/>
    <property type="evidence" value="ECO:0007669"/>
    <property type="project" value="InterPro"/>
</dbReference>
<dbReference type="InterPro" id="IPR001881">
    <property type="entry name" value="EGF-like_Ca-bd_dom"/>
</dbReference>
<evidence type="ECO:0000256" key="2">
    <source>
        <dbReference type="ARBA" id="ARBA00022525"/>
    </source>
</evidence>
<evidence type="ECO:0000256" key="8">
    <source>
        <dbReference type="PROSITE-ProRule" id="PRU00076"/>
    </source>
</evidence>
<keyword evidence="12" id="KW-1185">Reference proteome</keyword>
<dbReference type="CDD" id="cd00054">
    <property type="entry name" value="EGF_CA"/>
    <property type="match status" value="1"/>
</dbReference>